<dbReference type="HOGENOM" id="CLU_165703_0_0_1"/>
<name>B4P5W5_DROYA</name>
<sequence>MVSMKQMKVTLVFGLLALVFVGQTEAQSPIWENWLSCSKIGAKAVASLLRETIPTVRTLLNCVDFDPPANIGNGYLAKLKLYYELLRRGAFEKSQCLLSPLKHSVRLLKPYVKSLETNNCLGQ</sequence>
<gene>
    <name evidence="2" type="primary">Dyak\Acp53Ea</name>
    <name evidence="2" type="synonym">ACP53EA</name>
    <name evidence="2" type="synonym">Acp53EA</name>
    <name evidence="2" type="synonym">Acp53Ea</name>
    <name evidence="2" type="synonym">CG8622</name>
    <name evidence="2" type="synonym">Dyak\GE14038</name>
    <name evidence="2" type="synonym">dyak_GLEANR_14195</name>
    <name evidence="2" type="synonym">GE14038</name>
    <name evidence="2" type="ORF">Dyak_GE14038</name>
</gene>
<dbReference type="Pfam" id="PF06313">
    <property type="entry name" value="ACP53EA"/>
    <property type="match status" value="1"/>
</dbReference>
<dbReference type="Proteomes" id="UP000002282">
    <property type="component" value="Chromosome 2R"/>
</dbReference>
<protein>
    <submittedName>
        <fullName evidence="2">Acp53Ea</fullName>
    </submittedName>
</protein>
<organism evidence="2 3">
    <name type="scientific">Drosophila yakuba</name>
    <name type="common">Fruit fly</name>
    <dbReference type="NCBI Taxonomy" id="7245"/>
    <lineage>
        <taxon>Eukaryota</taxon>
        <taxon>Metazoa</taxon>
        <taxon>Ecdysozoa</taxon>
        <taxon>Arthropoda</taxon>
        <taxon>Hexapoda</taxon>
        <taxon>Insecta</taxon>
        <taxon>Pterygota</taxon>
        <taxon>Neoptera</taxon>
        <taxon>Endopterygota</taxon>
        <taxon>Diptera</taxon>
        <taxon>Brachycera</taxon>
        <taxon>Muscomorpha</taxon>
        <taxon>Ephydroidea</taxon>
        <taxon>Drosophilidae</taxon>
        <taxon>Drosophila</taxon>
        <taxon>Sophophora</taxon>
    </lineage>
</organism>
<evidence type="ECO:0000256" key="1">
    <source>
        <dbReference type="SAM" id="SignalP"/>
    </source>
</evidence>
<dbReference type="EMBL" id="CM000158">
    <property type="protein sequence ID" value="EDW91881.2"/>
    <property type="molecule type" value="Genomic_DNA"/>
</dbReference>
<dbReference type="OrthoDB" id="7852344at2759"/>
<proteinExistence type="predicted"/>
<keyword evidence="1" id="KW-0732">Signal</keyword>
<feature type="signal peptide" evidence="1">
    <location>
        <begin position="1"/>
        <end position="26"/>
    </location>
</feature>
<keyword evidence="3" id="KW-1185">Reference proteome</keyword>
<evidence type="ECO:0000313" key="2">
    <source>
        <dbReference type="EMBL" id="EDW91881.2"/>
    </source>
</evidence>
<dbReference type="InterPro" id="IPR009392">
    <property type="entry name" value="ACP53EA"/>
</dbReference>
<feature type="chain" id="PRO_5006458727" evidence="1">
    <location>
        <begin position="27"/>
        <end position="123"/>
    </location>
</feature>
<dbReference type="KEGG" id="dya:Dyak_GE14038"/>
<reference evidence="2 3" key="1">
    <citation type="journal article" date="2007" name="Nature">
        <title>Evolution of genes and genomes on the Drosophila phylogeny.</title>
        <authorList>
            <consortium name="Drosophila 12 Genomes Consortium"/>
            <person name="Clark A.G."/>
            <person name="Eisen M.B."/>
            <person name="Smith D.R."/>
            <person name="Bergman C.M."/>
            <person name="Oliver B."/>
            <person name="Markow T.A."/>
            <person name="Kaufman T.C."/>
            <person name="Kellis M."/>
            <person name="Gelbart W."/>
            <person name="Iyer V.N."/>
            <person name="Pollard D.A."/>
            <person name="Sackton T.B."/>
            <person name="Larracuente A.M."/>
            <person name="Singh N.D."/>
            <person name="Abad J.P."/>
            <person name="Abt D.N."/>
            <person name="Adryan B."/>
            <person name="Aguade M."/>
            <person name="Akashi H."/>
            <person name="Anderson W.W."/>
            <person name="Aquadro C.F."/>
            <person name="Ardell D.H."/>
            <person name="Arguello R."/>
            <person name="Artieri C.G."/>
            <person name="Barbash D.A."/>
            <person name="Barker D."/>
            <person name="Barsanti P."/>
            <person name="Batterham P."/>
            <person name="Batzoglou S."/>
            <person name="Begun D."/>
            <person name="Bhutkar A."/>
            <person name="Blanco E."/>
            <person name="Bosak S.A."/>
            <person name="Bradley R.K."/>
            <person name="Brand A.D."/>
            <person name="Brent M.R."/>
            <person name="Brooks A.N."/>
            <person name="Brown R.H."/>
            <person name="Butlin R.K."/>
            <person name="Caggese C."/>
            <person name="Calvi B.R."/>
            <person name="Bernardo de Carvalho A."/>
            <person name="Caspi A."/>
            <person name="Castrezana S."/>
            <person name="Celniker S.E."/>
            <person name="Chang J.L."/>
            <person name="Chapple C."/>
            <person name="Chatterji S."/>
            <person name="Chinwalla A."/>
            <person name="Civetta A."/>
            <person name="Clifton S.W."/>
            <person name="Comeron J.M."/>
            <person name="Costello J.C."/>
            <person name="Coyne J.A."/>
            <person name="Daub J."/>
            <person name="David R.G."/>
            <person name="Delcher A.L."/>
            <person name="Delehaunty K."/>
            <person name="Do C.B."/>
            <person name="Ebling H."/>
            <person name="Edwards K."/>
            <person name="Eickbush T."/>
            <person name="Evans J.D."/>
            <person name="Filipski A."/>
            <person name="Findeiss S."/>
            <person name="Freyhult E."/>
            <person name="Fulton L."/>
            <person name="Fulton R."/>
            <person name="Garcia A.C."/>
            <person name="Gardiner A."/>
            <person name="Garfield D.A."/>
            <person name="Garvin B.E."/>
            <person name="Gibson G."/>
            <person name="Gilbert D."/>
            <person name="Gnerre S."/>
            <person name="Godfrey J."/>
            <person name="Good R."/>
            <person name="Gotea V."/>
            <person name="Gravely B."/>
            <person name="Greenberg A.J."/>
            <person name="Griffiths-Jones S."/>
            <person name="Gross S."/>
            <person name="Guigo R."/>
            <person name="Gustafson E.A."/>
            <person name="Haerty W."/>
            <person name="Hahn M.W."/>
            <person name="Halligan D.L."/>
            <person name="Halpern A.L."/>
            <person name="Halter G.M."/>
            <person name="Han M.V."/>
            <person name="Heger A."/>
            <person name="Hillier L."/>
            <person name="Hinrichs A.S."/>
            <person name="Holmes I."/>
            <person name="Hoskins R.A."/>
            <person name="Hubisz M.J."/>
            <person name="Hultmark D."/>
            <person name="Huntley M.A."/>
            <person name="Jaffe D.B."/>
            <person name="Jagadeeshan S."/>
            <person name="Jeck W.R."/>
            <person name="Johnson J."/>
            <person name="Jones C.D."/>
            <person name="Jordan W.C."/>
            <person name="Karpen G.H."/>
            <person name="Kataoka E."/>
            <person name="Keightley P.D."/>
            <person name="Kheradpour P."/>
            <person name="Kirkness E.F."/>
            <person name="Koerich L.B."/>
            <person name="Kristiansen K."/>
            <person name="Kudrna D."/>
            <person name="Kulathinal R.J."/>
            <person name="Kumar S."/>
            <person name="Kwok R."/>
            <person name="Lander E."/>
            <person name="Langley C.H."/>
            <person name="Lapoint R."/>
            <person name="Lazzaro B.P."/>
            <person name="Lee S.J."/>
            <person name="Levesque L."/>
            <person name="Li R."/>
            <person name="Lin C.F."/>
            <person name="Lin M.F."/>
            <person name="Lindblad-Toh K."/>
            <person name="Llopart A."/>
            <person name="Long M."/>
            <person name="Low L."/>
            <person name="Lozovsky E."/>
            <person name="Lu J."/>
            <person name="Luo M."/>
            <person name="Machado C.A."/>
            <person name="Makalowski W."/>
            <person name="Marzo M."/>
            <person name="Matsuda M."/>
            <person name="Matzkin L."/>
            <person name="McAllister B."/>
            <person name="McBride C.S."/>
            <person name="McKernan B."/>
            <person name="McKernan K."/>
            <person name="Mendez-Lago M."/>
            <person name="Minx P."/>
            <person name="Mollenhauer M.U."/>
            <person name="Montooth K."/>
            <person name="Mount S.M."/>
            <person name="Mu X."/>
            <person name="Myers E."/>
            <person name="Negre B."/>
            <person name="Newfeld S."/>
            <person name="Nielsen R."/>
            <person name="Noor M.A."/>
            <person name="O'Grady P."/>
            <person name="Pachter L."/>
            <person name="Papaceit M."/>
            <person name="Parisi M.J."/>
            <person name="Parisi M."/>
            <person name="Parts L."/>
            <person name="Pedersen J.S."/>
            <person name="Pesole G."/>
            <person name="Phillippy A.M."/>
            <person name="Ponting C.P."/>
            <person name="Pop M."/>
            <person name="Porcelli D."/>
            <person name="Powell J.R."/>
            <person name="Prohaska S."/>
            <person name="Pruitt K."/>
            <person name="Puig M."/>
            <person name="Quesneville H."/>
            <person name="Ram K.R."/>
            <person name="Rand D."/>
            <person name="Rasmussen M.D."/>
            <person name="Reed L.K."/>
            <person name="Reenan R."/>
            <person name="Reily A."/>
            <person name="Remington K.A."/>
            <person name="Rieger T.T."/>
            <person name="Ritchie M.G."/>
            <person name="Robin C."/>
            <person name="Rogers Y.H."/>
            <person name="Rohde C."/>
            <person name="Rozas J."/>
            <person name="Rubenfield M.J."/>
            <person name="Ruiz A."/>
            <person name="Russo S."/>
            <person name="Salzberg S.L."/>
            <person name="Sanchez-Gracia A."/>
            <person name="Saranga D.J."/>
            <person name="Sato H."/>
            <person name="Schaeffer S.W."/>
            <person name="Schatz M.C."/>
            <person name="Schlenke T."/>
            <person name="Schwartz R."/>
            <person name="Segarra C."/>
            <person name="Singh R.S."/>
            <person name="Sirot L."/>
            <person name="Sirota M."/>
            <person name="Sisneros N.B."/>
            <person name="Smith C.D."/>
            <person name="Smith T.F."/>
            <person name="Spieth J."/>
            <person name="Stage D.E."/>
            <person name="Stark A."/>
            <person name="Stephan W."/>
            <person name="Strausberg R.L."/>
            <person name="Strempel S."/>
            <person name="Sturgill D."/>
            <person name="Sutton G."/>
            <person name="Sutton G.G."/>
            <person name="Tao W."/>
            <person name="Teichmann S."/>
            <person name="Tobari Y.N."/>
            <person name="Tomimura Y."/>
            <person name="Tsolas J.M."/>
            <person name="Valente V.L."/>
            <person name="Venter E."/>
            <person name="Venter J.C."/>
            <person name="Vicario S."/>
            <person name="Vieira F.G."/>
            <person name="Vilella A.J."/>
            <person name="Villasante A."/>
            <person name="Walenz B."/>
            <person name="Wang J."/>
            <person name="Wasserman M."/>
            <person name="Watts T."/>
            <person name="Wilson D."/>
            <person name="Wilson R.K."/>
            <person name="Wing R.A."/>
            <person name="Wolfner M.F."/>
            <person name="Wong A."/>
            <person name="Wong G.K."/>
            <person name="Wu C.I."/>
            <person name="Wu G."/>
            <person name="Yamamoto D."/>
            <person name="Yang H.P."/>
            <person name="Yang S.P."/>
            <person name="Yorke J.A."/>
            <person name="Yoshida K."/>
            <person name="Zdobnov E."/>
            <person name="Zhang P."/>
            <person name="Zhang Y."/>
            <person name="Zimin A.V."/>
            <person name="Baldwin J."/>
            <person name="Abdouelleil A."/>
            <person name="Abdulkadir J."/>
            <person name="Abebe A."/>
            <person name="Abera B."/>
            <person name="Abreu J."/>
            <person name="Acer S.C."/>
            <person name="Aftuck L."/>
            <person name="Alexander A."/>
            <person name="An P."/>
            <person name="Anderson E."/>
            <person name="Anderson S."/>
            <person name="Arachi H."/>
            <person name="Azer M."/>
            <person name="Bachantsang P."/>
            <person name="Barry A."/>
            <person name="Bayul T."/>
            <person name="Berlin A."/>
            <person name="Bessette D."/>
            <person name="Bloom T."/>
            <person name="Blye J."/>
            <person name="Boguslavskiy L."/>
            <person name="Bonnet C."/>
            <person name="Boukhgalter B."/>
            <person name="Bourzgui I."/>
            <person name="Brown A."/>
            <person name="Cahill P."/>
            <person name="Channer S."/>
            <person name="Cheshatsang Y."/>
            <person name="Chuda L."/>
            <person name="Citroen M."/>
            <person name="Collymore A."/>
            <person name="Cooke P."/>
            <person name="Costello M."/>
            <person name="D'Aco K."/>
            <person name="Daza R."/>
            <person name="De Haan G."/>
            <person name="DeGray S."/>
            <person name="DeMaso C."/>
            <person name="Dhargay N."/>
            <person name="Dooley K."/>
            <person name="Dooley E."/>
            <person name="Doricent M."/>
            <person name="Dorje P."/>
            <person name="Dorjee K."/>
            <person name="Dupes A."/>
            <person name="Elong R."/>
            <person name="Falk J."/>
            <person name="Farina A."/>
            <person name="Faro S."/>
            <person name="Ferguson D."/>
            <person name="Fisher S."/>
            <person name="Foley C.D."/>
            <person name="Franke A."/>
            <person name="Friedrich D."/>
            <person name="Gadbois L."/>
            <person name="Gearin G."/>
            <person name="Gearin C.R."/>
            <person name="Giannoukos G."/>
            <person name="Goode T."/>
            <person name="Graham J."/>
            <person name="Grandbois E."/>
            <person name="Grewal S."/>
            <person name="Gyaltsen K."/>
            <person name="Hafez N."/>
            <person name="Hagos B."/>
            <person name="Hall J."/>
            <person name="Henson C."/>
            <person name="Hollinger A."/>
            <person name="Honan T."/>
            <person name="Huard M.D."/>
            <person name="Hughes L."/>
            <person name="Hurhula B."/>
            <person name="Husby M.E."/>
            <person name="Kamat A."/>
            <person name="Kanga B."/>
            <person name="Kashin S."/>
            <person name="Khazanovich D."/>
            <person name="Kisner P."/>
            <person name="Lance K."/>
            <person name="Lara M."/>
            <person name="Lee W."/>
            <person name="Lennon N."/>
            <person name="Letendre F."/>
            <person name="LeVine R."/>
            <person name="Lipovsky A."/>
            <person name="Liu X."/>
            <person name="Liu J."/>
            <person name="Liu S."/>
            <person name="Lokyitsang T."/>
            <person name="Lokyitsang Y."/>
            <person name="Lubonja R."/>
            <person name="Lui A."/>
            <person name="MacDonald P."/>
            <person name="Magnisalis V."/>
            <person name="Maru K."/>
            <person name="Matthews C."/>
            <person name="McCusker W."/>
            <person name="McDonough S."/>
            <person name="Mehta T."/>
            <person name="Meldrim J."/>
            <person name="Meneus L."/>
            <person name="Mihai O."/>
            <person name="Mihalev A."/>
            <person name="Mihova T."/>
            <person name="Mittelman R."/>
            <person name="Mlenga V."/>
            <person name="Montmayeur A."/>
            <person name="Mulrain L."/>
            <person name="Navidi A."/>
            <person name="Naylor J."/>
            <person name="Negash T."/>
            <person name="Nguyen T."/>
            <person name="Nguyen N."/>
            <person name="Nicol R."/>
            <person name="Norbu C."/>
            <person name="Norbu N."/>
            <person name="Novod N."/>
            <person name="O'Neill B."/>
            <person name="Osman S."/>
            <person name="Markiewicz E."/>
            <person name="Oyono O.L."/>
            <person name="Patti C."/>
            <person name="Phunkhang P."/>
            <person name="Pierre F."/>
            <person name="Priest M."/>
            <person name="Raghuraman S."/>
            <person name="Rege F."/>
            <person name="Reyes R."/>
            <person name="Rise C."/>
            <person name="Rogov P."/>
            <person name="Ross K."/>
            <person name="Ryan E."/>
            <person name="Settipalli S."/>
            <person name="Shea T."/>
            <person name="Sherpa N."/>
            <person name="Shi L."/>
            <person name="Shih D."/>
            <person name="Sparrow T."/>
            <person name="Spaulding J."/>
            <person name="Stalker J."/>
            <person name="Stange-Thomann N."/>
            <person name="Stavropoulos S."/>
            <person name="Stone C."/>
            <person name="Strader C."/>
            <person name="Tesfaye S."/>
            <person name="Thomson T."/>
            <person name="Thoulutsang Y."/>
            <person name="Thoulutsang D."/>
            <person name="Topham K."/>
            <person name="Topping I."/>
            <person name="Tsamla T."/>
            <person name="Vassiliev H."/>
            <person name="Vo A."/>
            <person name="Wangchuk T."/>
            <person name="Wangdi T."/>
            <person name="Weiand M."/>
            <person name="Wilkinson J."/>
            <person name="Wilson A."/>
            <person name="Yadav S."/>
            <person name="Young G."/>
            <person name="Yu Q."/>
            <person name="Zembek L."/>
            <person name="Zhong D."/>
            <person name="Zimmer A."/>
            <person name="Zwirko Z."/>
            <person name="Jaffe D.B."/>
            <person name="Alvarez P."/>
            <person name="Brockman W."/>
            <person name="Butler J."/>
            <person name="Chin C."/>
            <person name="Gnerre S."/>
            <person name="Grabherr M."/>
            <person name="Kleber M."/>
            <person name="Mauceli E."/>
            <person name="MacCallum I."/>
        </authorList>
    </citation>
    <scope>NUCLEOTIDE SEQUENCE [LARGE SCALE GENOMIC DNA]</scope>
    <source>
        <strain evidence="3">Tai18E2 / Tucson 14021-0261.01</strain>
    </source>
</reference>
<reference evidence="2 3" key="2">
    <citation type="journal article" date="2007" name="PLoS Biol.">
        <title>Principles of genome evolution in the Drosophila melanogaster species group.</title>
        <authorList>
            <person name="Ranz J.M."/>
            <person name="Maurin D."/>
            <person name="Chan Y.S."/>
            <person name="von Grotthuss M."/>
            <person name="Hillier L.W."/>
            <person name="Roote J."/>
            <person name="Ashburner M."/>
            <person name="Bergman C.M."/>
        </authorList>
    </citation>
    <scope>NUCLEOTIDE SEQUENCE [LARGE SCALE GENOMIC DNA]</scope>
    <source>
        <strain evidence="3">Tai18E2 / Tucson 14021-0261.01</strain>
    </source>
</reference>
<accession>B4P5W5</accession>
<dbReference type="AlphaFoldDB" id="B4P5W5"/>
<evidence type="ECO:0000313" key="3">
    <source>
        <dbReference type="Proteomes" id="UP000002282"/>
    </source>
</evidence>